<organism evidence="4 5">
    <name type="scientific">Onchocerca flexuosa</name>
    <dbReference type="NCBI Taxonomy" id="387005"/>
    <lineage>
        <taxon>Eukaryota</taxon>
        <taxon>Metazoa</taxon>
        <taxon>Ecdysozoa</taxon>
        <taxon>Nematoda</taxon>
        <taxon>Chromadorea</taxon>
        <taxon>Rhabditida</taxon>
        <taxon>Spirurina</taxon>
        <taxon>Spiruromorpha</taxon>
        <taxon>Filarioidea</taxon>
        <taxon>Onchocercidae</taxon>
        <taxon>Onchocerca</taxon>
    </lineage>
</organism>
<dbReference type="GO" id="GO:0009408">
    <property type="term" value="P:response to heat"/>
    <property type="evidence" value="ECO:0007669"/>
    <property type="project" value="TreeGrafter"/>
</dbReference>
<evidence type="ECO:0000256" key="1">
    <source>
        <dbReference type="PROSITE-ProRule" id="PRU00285"/>
    </source>
</evidence>
<dbReference type="GO" id="GO:0005737">
    <property type="term" value="C:cytoplasm"/>
    <property type="evidence" value="ECO:0007669"/>
    <property type="project" value="TreeGrafter"/>
</dbReference>
<feature type="domain" description="SHSP" evidence="3">
    <location>
        <begin position="102"/>
        <end position="212"/>
    </location>
</feature>
<dbReference type="SUPFAM" id="SSF49764">
    <property type="entry name" value="HSP20-like chaperones"/>
    <property type="match status" value="1"/>
</dbReference>
<dbReference type="PROSITE" id="PS01031">
    <property type="entry name" value="SHSP"/>
    <property type="match status" value="1"/>
</dbReference>
<evidence type="ECO:0000313" key="5">
    <source>
        <dbReference type="Proteomes" id="UP000242913"/>
    </source>
</evidence>
<accession>A0A238C2F5</accession>
<comment type="similarity">
    <text evidence="1 2">Belongs to the small heat shock protein (HSP20) family.</text>
</comment>
<dbReference type="AlphaFoldDB" id="A0A238C2F5"/>
<dbReference type="PANTHER" id="PTHR45640:SF24">
    <property type="entry name" value="SHSP DOMAIN-CONTAINING PROTEIN"/>
    <property type="match status" value="1"/>
</dbReference>
<dbReference type="GO" id="GO:0051082">
    <property type="term" value="F:unfolded protein binding"/>
    <property type="evidence" value="ECO:0007669"/>
    <property type="project" value="TreeGrafter"/>
</dbReference>
<dbReference type="GO" id="GO:0042026">
    <property type="term" value="P:protein refolding"/>
    <property type="evidence" value="ECO:0007669"/>
    <property type="project" value="TreeGrafter"/>
</dbReference>
<dbReference type="PANTHER" id="PTHR45640">
    <property type="entry name" value="HEAT SHOCK PROTEIN HSP-12.2-RELATED"/>
    <property type="match status" value="1"/>
</dbReference>
<dbReference type="InterPro" id="IPR002068">
    <property type="entry name" value="A-crystallin/Hsp20_dom"/>
</dbReference>
<proteinExistence type="inferred from homology"/>
<dbReference type="Proteomes" id="UP000242913">
    <property type="component" value="Unassembled WGS sequence"/>
</dbReference>
<sequence>MSRVYNSEEYYRKVKRTGNSSERLDTKWNRHENLMQKSDAQQRHVTSMPIAYIARPSYRPIEDDLWQSGRWKQSDSYVASSSGLAYRNAKPSNTSQSDNLRRCSPQISSSIGDIINTEHGFTIQLDTKHFQPRDIQITLHQHTLSVIGDCLEDDGTGAQRLRRSFTRKYTVPPDVRLSSISSYLTNNGYLIIKVLSLLGSRKGWKETDLTEHLASSSISNESMISAV</sequence>
<keyword evidence="5" id="KW-1185">Reference proteome</keyword>
<name>A0A238C2F5_9BILA</name>
<dbReference type="GO" id="GO:0005634">
    <property type="term" value="C:nucleus"/>
    <property type="evidence" value="ECO:0007669"/>
    <property type="project" value="TreeGrafter"/>
</dbReference>
<protein>
    <submittedName>
        <fullName evidence="4">Hsp20/alpha crystallin family protein</fullName>
    </submittedName>
</protein>
<evidence type="ECO:0000259" key="3">
    <source>
        <dbReference type="PROSITE" id="PS01031"/>
    </source>
</evidence>
<evidence type="ECO:0000256" key="2">
    <source>
        <dbReference type="RuleBase" id="RU003616"/>
    </source>
</evidence>
<dbReference type="InterPro" id="IPR001436">
    <property type="entry name" value="Alpha-crystallin/sHSP_animal"/>
</dbReference>
<evidence type="ECO:0000313" key="4">
    <source>
        <dbReference type="EMBL" id="OZC11662.1"/>
    </source>
</evidence>
<gene>
    <name evidence="4" type="ORF">X798_01525</name>
</gene>
<dbReference type="Gene3D" id="2.60.40.790">
    <property type="match status" value="1"/>
</dbReference>
<dbReference type="CDD" id="cd06526">
    <property type="entry name" value="metazoan_ACD"/>
    <property type="match status" value="1"/>
</dbReference>
<dbReference type="InterPro" id="IPR008978">
    <property type="entry name" value="HSP20-like_chaperone"/>
</dbReference>
<reference evidence="4 5" key="1">
    <citation type="submission" date="2015-12" db="EMBL/GenBank/DDBJ databases">
        <title>Draft genome of the nematode, Onchocerca flexuosa.</title>
        <authorList>
            <person name="Mitreva M."/>
        </authorList>
    </citation>
    <scope>NUCLEOTIDE SEQUENCE [LARGE SCALE GENOMIC DNA]</scope>
    <source>
        <strain evidence="4">Red Deer</strain>
    </source>
</reference>
<dbReference type="OrthoDB" id="1431247at2759"/>
<dbReference type="EMBL" id="KZ269980">
    <property type="protein sequence ID" value="OZC11662.1"/>
    <property type="molecule type" value="Genomic_DNA"/>
</dbReference>
<dbReference type="Pfam" id="PF00011">
    <property type="entry name" value="HSP20"/>
    <property type="match status" value="1"/>
</dbReference>